<evidence type="ECO:0000313" key="2">
    <source>
        <dbReference type="Proteomes" id="UP000054241"/>
    </source>
</evidence>
<dbReference type="Proteomes" id="UP000054241">
    <property type="component" value="Unassembled WGS sequence"/>
</dbReference>
<comment type="caution">
    <text evidence="1">The sequence shown here is derived from an EMBL/GenBank/DDBJ whole genome shotgun (WGS) entry which is preliminary data.</text>
</comment>
<keyword evidence="2" id="KW-1185">Reference proteome</keyword>
<dbReference type="EMBL" id="LMWL01000001">
    <property type="protein sequence ID" value="KUM99049.1"/>
    <property type="molecule type" value="Genomic_DNA"/>
</dbReference>
<protein>
    <submittedName>
        <fullName evidence="1">Uncharacterized protein</fullName>
    </submittedName>
</protein>
<evidence type="ECO:0000313" key="1">
    <source>
        <dbReference type="EMBL" id="KUM99049.1"/>
    </source>
</evidence>
<organism evidence="1 2">
    <name type="scientific">Streptomyces cellostaticus</name>
    <dbReference type="NCBI Taxonomy" id="67285"/>
    <lineage>
        <taxon>Bacteria</taxon>
        <taxon>Bacillati</taxon>
        <taxon>Actinomycetota</taxon>
        <taxon>Actinomycetes</taxon>
        <taxon>Kitasatosporales</taxon>
        <taxon>Streptomycetaceae</taxon>
        <taxon>Streptomyces</taxon>
    </lineage>
</organism>
<proteinExistence type="predicted"/>
<accession>A0A101NTQ8</accession>
<name>A0A101NTQ8_9ACTN</name>
<sequence>MTQTALQSLAGLPLADFAFEVWSDLHRVGIPVHLARASQRACGPDGIDLDATEDCLILTWNVPDERMYEASGDEGAGLSHSVGILTAAVAAVLASRGHCVRSEAPDPPWAPPLFVYPPAPGSVLRTQVGQRLPPP</sequence>
<dbReference type="RefSeq" id="WP_066989824.1">
    <property type="nucleotide sequence ID" value="NZ_BNDU01000004.1"/>
</dbReference>
<dbReference type="AlphaFoldDB" id="A0A101NTQ8"/>
<gene>
    <name evidence="1" type="ORF">AQI88_00305</name>
</gene>
<reference evidence="1 2" key="1">
    <citation type="submission" date="2015-10" db="EMBL/GenBank/DDBJ databases">
        <title>Draft genome sequence of Streptomyces cellostaticus DSM 40189, type strain for the species Streptomyces cellostaticus.</title>
        <authorList>
            <person name="Ruckert C."/>
            <person name="Winkler A."/>
            <person name="Kalinowski J."/>
            <person name="Kampfer P."/>
            <person name="Glaeser S."/>
        </authorList>
    </citation>
    <scope>NUCLEOTIDE SEQUENCE [LARGE SCALE GENOMIC DNA]</scope>
    <source>
        <strain evidence="1 2">DSM 40189</strain>
    </source>
</reference>